<sequence>MTTKKSNVIKGSFQRKAIPIDLTRVLGIAQREVSPGHVRRIAEAFDADKLGTITVNARDGVFYIMDGQHRVAAAKEAGYEDAMIDAHVYTDLTDEQMAETFLVLNANLPVSKMDKFQNQVTANYDAAVSIQRIAKSVGYKIRSGSGDGVIQCVAPLERIYASGGSAALWSTLTTIRDAYGDSGMKAPLIQGIGQVCAIYSQIIDHERLTERLSSARGGMNGLLGAAQAAKLNYDIPLATAVSVAVVDLYNKGRGGKKLPNWAI</sequence>
<dbReference type="Pfam" id="PF20188">
    <property type="entry name" value="DUF6551"/>
    <property type="match status" value="1"/>
</dbReference>
<evidence type="ECO:0000313" key="1">
    <source>
        <dbReference type="EMBL" id="MBS4102465.1"/>
    </source>
</evidence>
<reference evidence="1 2" key="1">
    <citation type="submission" date="2021-04" db="EMBL/GenBank/DDBJ databases">
        <title>Whole genome sequence analysis of a thiophenic sulfur metabolizing bacteria.</title>
        <authorList>
            <person name="Akhtar N."/>
            <person name="Akram J."/>
            <person name="Aslam A."/>
        </authorList>
    </citation>
    <scope>NUCLEOTIDE SEQUENCE [LARGE SCALE GENOMIC DNA]</scope>
    <source>
        <strain evidence="1 2">3OW</strain>
    </source>
</reference>
<dbReference type="RefSeq" id="WP_212554181.1">
    <property type="nucleotide sequence ID" value="NZ_JAGXOE010000034.1"/>
</dbReference>
<evidence type="ECO:0000313" key="2">
    <source>
        <dbReference type="Proteomes" id="UP000676853"/>
    </source>
</evidence>
<keyword evidence="2" id="KW-1185">Reference proteome</keyword>
<comment type="caution">
    <text evidence="1">The sequence shown here is derived from an EMBL/GenBank/DDBJ whole genome shotgun (WGS) entry which is preliminary data.</text>
</comment>
<organism evidence="1 2">
    <name type="scientific">Tsukamurella paurometabola</name>
    <name type="common">Corynebacterium paurometabolum</name>
    <dbReference type="NCBI Taxonomy" id="2061"/>
    <lineage>
        <taxon>Bacteria</taxon>
        <taxon>Bacillati</taxon>
        <taxon>Actinomycetota</taxon>
        <taxon>Actinomycetes</taxon>
        <taxon>Mycobacteriales</taxon>
        <taxon>Tsukamurellaceae</taxon>
        <taxon>Tsukamurella</taxon>
    </lineage>
</organism>
<dbReference type="EMBL" id="JAGXOE010000034">
    <property type="protein sequence ID" value="MBS4102465.1"/>
    <property type="molecule type" value="Genomic_DNA"/>
</dbReference>
<dbReference type="InterPro" id="IPR036086">
    <property type="entry name" value="ParB/Sulfiredoxin_sf"/>
</dbReference>
<proteinExistence type="predicted"/>
<dbReference type="InterPro" id="IPR046681">
    <property type="entry name" value="DUF6551"/>
</dbReference>
<dbReference type="SUPFAM" id="SSF110849">
    <property type="entry name" value="ParB/Sulfiredoxin"/>
    <property type="match status" value="1"/>
</dbReference>
<dbReference type="Gene3D" id="3.90.1530.10">
    <property type="entry name" value="Conserved hypothetical protein from pyrococcus furiosus pfu- 392566-001, ParB domain"/>
    <property type="match status" value="1"/>
</dbReference>
<protein>
    <submittedName>
        <fullName evidence="1">Uncharacterized protein</fullName>
    </submittedName>
</protein>
<name>A0ABS5NDX6_TSUPA</name>
<gene>
    <name evidence="1" type="ORF">KFZ73_14605</name>
</gene>
<dbReference type="Proteomes" id="UP000676853">
    <property type="component" value="Unassembled WGS sequence"/>
</dbReference>
<accession>A0ABS5NDX6</accession>